<dbReference type="AlphaFoldDB" id="A0A5M8NXX1"/>
<dbReference type="InterPro" id="IPR025050">
    <property type="entry name" value="TraL_transposon"/>
</dbReference>
<sequence>MKDKIIKQLADIWDELTYGLRRLCLCPSPAKRLVTVLVLAVVLGGANIYFVVSSIYNIGKRDAQKEFLEVEHINRLELPTHSNDSINQLKKQLYE</sequence>
<gene>
    <name evidence="2" type="ORF">EZS26_003109</name>
</gene>
<feature type="transmembrane region" description="Helical" evidence="1">
    <location>
        <begin position="33"/>
        <end position="52"/>
    </location>
</feature>
<evidence type="ECO:0000313" key="3">
    <source>
        <dbReference type="Proteomes" id="UP000324575"/>
    </source>
</evidence>
<reference evidence="2 3" key="1">
    <citation type="submission" date="2019-03" db="EMBL/GenBank/DDBJ databases">
        <title>Single cell metagenomics reveals metabolic interactions within the superorganism composed of flagellate Streblomastix strix and complex community of Bacteroidetes bacteria on its surface.</title>
        <authorList>
            <person name="Treitli S.C."/>
            <person name="Kolisko M."/>
            <person name="Husnik F."/>
            <person name="Keeling P."/>
            <person name="Hampl V."/>
        </authorList>
    </citation>
    <scope>NUCLEOTIDE SEQUENCE [LARGE SCALE GENOMIC DNA]</scope>
    <source>
        <strain evidence="2">St1</strain>
    </source>
</reference>
<proteinExistence type="predicted"/>
<keyword evidence="1" id="KW-0472">Membrane</keyword>
<keyword evidence="1" id="KW-1133">Transmembrane helix</keyword>
<protein>
    <recommendedName>
        <fullName evidence="4">DUF3989 domain-containing protein</fullName>
    </recommendedName>
</protein>
<dbReference type="EMBL" id="SNRX01000051">
    <property type="protein sequence ID" value="KAA6300744.1"/>
    <property type="molecule type" value="Genomic_DNA"/>
</dbReference>
<evidence type="ECO:0008006" key="4">
    <source>
        <dbReference type="Google" id="ProtNLM"/>
    </source>
</evidence>
<evidence type="ECO:0000256" key="1">
    <source>
        <dbReference type="SAM" id="Phobius"/>
    </source>
</evidence>
<accession>A0A5M8NXX1</accession>
<name>A0A5M8NXX1_9BACT</name>
<keyword evidence="1" id="KW-0812">Transmembrane</keyword>
<comment type="caution">
    <text evidence="2">The sequence shown here is derived from an EMBL/GenBank/DDBJ whole genome shotgun (WGS) entry which is preliminary data.</text>
</comment>
<dbReference type="Pfam" id="PF13150">
    <property type="entry name" value="TraL_transposon"/>
    <property type="match status" value="1"/>
</dbReference>
<dbReference type="Proteomes" id="UP000324575">
    <property type="component" value="Unassembled WGS sequence"/>
</dbReference>
<organism evidence="2 3">
    <name type="scientific">Candidatus Ordinivivax streblomastigis</name>
    <dbReference type="NCBI Taxonomy" id="2540710"/>
    <lineage>
        <taxon>Bacteria</taxon>
        <taxon>Pseudomonadati</taxon>
        <taxon>Bacteroidota</taxon>
        <taxon>Bacteroidia</taxon>
        <taxon>Bacteroidales</taxon>
        <taxon>Candidatus Ordinivivax</taxon>
    </lineage>
</organism>
<evidence type="ECO:0000313" key="2">
    <source>
        <dbReference type="EMBL" id="KAA6300744.1"/>
    </source>
</evidence>